<keyword evidence="3" id="KW-1185">Reference proteome</keyword>
<evidence type="ECO:0000313" key="2">
    <source>
        <dbReference type="EMBL" id="KAF4654527.1"/>
    </source>
</evidence>
<feature type="signal peptide" evidence="1">
    <location>
        <begin position="1"/>
        <end position="23"/>
    </location>
</feature>
<evidence type="ECO:0000256" key="1">
    <source>
        <dbReference type="SAM" id="SignalP"/>
    </source>
</evidence>
<comment type="caution">
    <text evidence="2">The sequence shown here is derived from an EMBL/GenBank/DDBJ whole genome shotgun (WGS) entry which is preliminary data.</text>
</comment>
<keyword evidence="1" id="KW-0732">Signal</keyword>
<gene>
    <name evidence="2" type="ORF">FOL47_009922</name>
</gene>
<name>A0A7J6L5S5_PERCH</name>
<dbReference type="EMBL" id="JAAPAO010000725">
    <property type="protein sequence ID" value="KAF4654527.1"/>
    <property type="molecule type" value="Genomic_DNA"/>
</dbReference>
<evidence type="ECO:0000313" key="3">
    <source>
        <dbReference type="Proteomes" id="UP000591131"/>
    </source>
</evidence>
<dbReference type="Proteomes" id="UP000591131">
    <property type="component" value="Unassembled WGS sequence"/>
</dbReference>
<proteinExistence type="predicted"/>
<protein>
    <submittedName>
        <fullName evidence="2">Uncharacterized protein</fullName>
    </submittedName>
</protein>
<feature type="chain" id="PRO_5029799442" evidence="1">
    <location>
        <begin position="24"/>
        <end position="140"/>
    </location>
</feature>
<sequence length="140" mass="15669">MFNNNNMILGVMVLLSILWSATCVTRTYVGYTYTHQQCLQISFVGNLTELSLEVELAVHCSGRLVGSPGLEYDRKYLHHQFVIASESQKDLVGYVANVYQDCGLIRAPYGDLSPLFTGDNYETLFVDFDGDVVILKKGKC</sequence>
<reference evidence="2 3" key="1">
    <citation type="submission" date="2020-04" db="EMBL/GenBank/DDBJ databases">
        <title>Perkinsus chesapeaki whole genome sequence.</title>
        <authorList>
            <person name="Bogema D.R."/>
        </authorList>
    </citation>
    <scope>NUCLEOTIDE SEQUENCE [LARGE SCALE GENOMIC DNA]</scope>
    <source>
        <strain evidence="2">ATCC PRA-425</strain>
    </source>
</reference>
<organism evidence="2 3">
    <name type="scientific">Perkinsus chesapeaki</name>
    <name type="common">Clam parasite</name>
    <name type="synonym">Perkinsus andrewsi</name>
    <dbReference type="NCBI Taxonomy" id="330153"/>
    <lineage>
        <taxon>Eukaryota</taxon>
        <taxon>Sar</taxon>
        <taxon>Alveolata</taxon>
        <taxon>Perkinsozoa</taxon>
        <taxon>Perkinsea</taxon>
        <taxon>Perkinsida</taxon>
        <taxon>Perkinsidae</taxon>
        <taxon>Perkinsus</taxon>
    </lineage>
</organism>
<dbReference type="AlphaFoldDB" id="A0A7J6L5S5"/>
<accession>A0A7J6L5S5</accession>